<dbReference type="AlphaFoldDB" id="A0AAJ5ZJD1"/>
<dbReference type="GO" id="GO:0046872">
    <property type="term" value="F:metal ion binding"/>
    <property type="evidence" value="ECO:0007669"/>
    <property type="project" value="UniProtKB-KW"/>
</dbReference>
<proteinExistence type="predicted"/>
<dbReference type="SMART" id="SM00729">
    <property type="entry name" value="Elp3"/>
    <property type="match status" value="1"/>
</dbReference>
<feature type="domain" description="Radical SAM core" evidence="14">
    <location>
        <begin position="34"/>
        <end position="245"/>
    </location>
</feature>
<dbReference type="EC" id="4.1.99.26" evidence="10"/>
<evidence type="ECO:0000256" key="5">
    <source>
        <dbReference type="ARBA" id="ARBA00023004"/>
    </source>
</evidence>
<dbReference type="EC" id="1.3.98.7" evidence="9"/>
<dbReference type="InterPro" id="IPR013785">
    <property type="entry name" value="Aldolase_TIM"/>
</dbReference>
<dbReference type="InterPro" id="IPR058240">
    <property type="entry name" value="rSAM_sf"/>
</dbReference>
<evidence type="ECO:0000256" key="3">
    <source>
        <dbReference type="ARBA" id="ARBA00022691"/>
    </source>
</evidence>
<evidence type="ECO:0000259" key="14">
    <source>
        <dbReference type="PROSITE" id="PS51918"/>
    </source>
</evidence>
<keyword evidence="6" id="KW-0411">Iron-sulfur</keyword>
<gene>
    <name evidence="15" type="ORF">GKO46_03295</name>
    <name evidence="16" type="ORF">GKO48_05965</name>
</gene>
<dbReference type="SFLD" id="SFLDG01386">
    <property type="entry name" value="main_SPASM_domain-containing"/>
    <property type="match status" value="1"/>
</dbReference>
<dbReference type="FunFam" id="3.20.20.70:FF:000188">
    <property type="entry name" value="Mycofactocin radical SAM maturase MftC"/>
    <property type="match status" value="1"/>
</dbReference>
<evidence type="ECO:0000256" key="7">
    <source>
        <dbReference type="ARBA" id="ARBA00051525"/>
    </source>
</evidence>
<accession>A0AAJ5ZJD1</accession>
<dbReference type="GO" id="GO:0051539">
    <property type="term" value="F:4 iron, 4 sulfur cluster binding"/>
    <property type="evidence" value="ECO:0007669"/>
    <property type="project" value="UniProtKB-KW"/>
</dbReference>
<dbReference type="InterPro" id="IPR023885">
    <property type="entry name" value="4Fe4S-binding_SPASM_dom"/>
</dbReference>
<evidence type="ECO:0000256" key="4">
    <source>
        <dbReference type="ARBA" id="ARBA00022723"/>
    </source>
</evidence>
<dbReference type="InterPro" id="IPR017200">
    <property type="entry name" value="PqqE-like"/>
</dbReference>
<dbReference type="InterPro" id="IPR007197">
    <property type="entry name" value="rSAM"/>
</dbReference>
<sequence length="399" mass="44929">MLNVTRLLCDEPAPGDDLRYGENSKQHGMRLDSVHQRPIVVWNITRTCNLHCAHCYASSQDEQYPGELTTAEAKTILEDMADYKVPVVLFSGGEPTIRPDLPELIEYANSLGGLNPLISTNGTLLTKPMVKTLYDAGLRRAGISMDGMEAVHDKFRGSKGSWKLTLDGIRNSLEAGMRVSLRVTITNRNIQDLPHLFDLAEREGIPRVCVYHLAYAGRGEKLLRFDLEHEARRKMVDYVFERTIESYAKGHKLEVLTVDNHTDAAYLQMWVDKNMPGESDRVRALQARNGGNTAGKGMANIDNLGKVHPDQFWWNQTIGSVKERKFSEIWEDDSIELLSDLRNRKSLLPDDCKNCKWLGLCNGNLRVRAESATGEIFGKDPACYLIEEERQPELIGAQA</sequence>
<dbReference type="SUPFAM" id="SSF102114">
    <property type="entry name" value="Radical SAM enzymes"/>
    <property type="match status" value="1"/>
</dbReference>
<evidence type="ECO:0000313" key="16">
    <source>
        <dbReference type="EMBL" id="WFG39183.1"/>
    </source>
</evidence>
<name>A0AAJ5ZJD1_9CHLR</name>
<dbReference type="GO" id="GO:0006783">
    <property type="term" value="P:heme biosynthetic process"/>
    <property type="evidence" value="ECO:0007669"/>
    <property type="project" value="TreeGrafter"/>
</dbReference>
<keyword evidence="2" id="KW-0004">4Fe-4S</keyword>
<dbReference type="PANTHER" id="PTHR11228">
    <property type="entry name" value="RADICAL SAM DOMAIN PROTEIN"/>
    <property type="match status" value="1"/>
</dbReference>
<dbReference type="Proteomes" id="UP001219901">
    <property type="component" value="Chromosome"/>
</dbReference>
<dbReference type="CDD" id="cd01335">
    <property type="entry name" value="Radical_SAM"/>
    <property type="match status" value="1"/>
</dbReference>
<dbReference type="EMBL" id="WMBE01000001">
    <property type="protein sequence ID" value="MDG0866093.1"/>
    <property type="molecule type" value="Genomic_DNA"/>
</dbReference>
<reference evidence="17" key="3">
    <citation type="submission" date="2023-06" db="EMBL/GenBank/DDBJ databases">
        <title>Pangenomics reveal diversification of enzyme families and niche specialization in globally abundant SAR202 bacteria.</title>
        <authorList>
            <person name="Saw J.H.W."/>
        </authorList>
    </citation>
    <scope>NUCLEOTIDE SEQUENCE [LARGE SCALE GENOMIC DNA]</scope>
    <source>
        <strain evidence="17">JH1073</strain>
    </source>
</reference>
<evidence type="ECO:0000313" key="15">
    <source>
        <dbReference type="EMBL" id="MDG0866093.1"/>
    </source>
</evidence>
<evidence type="ECO:0000313" key="17">
    <source>
        <dbReference type="Proteomes" id="UP001219901"/>
    </source>
</evidence>
<evidence type="ECO:0000256" key="2">
    <source>
        <dbReference type="ARBA" id="ARBA00022485"/>
    </source>
</evidence>
<keyword evidence="17" id="KW-1185">Reference proteome</keyword>
<dbReference type="SFLD" id="SFLDG01067">
    <property type="entry name" value="SPASM/twitch_domain_containing"/>
    <property type="match status" value="1"/>
</dbReference>
<dbReference type="CDD" id="cd21123">
    <property type="entry name" value="SPASM_MftC-like"/>
    <property type="match status" value="1"/>
</dbReference>
<dbReference type="PIRSF" id="PIRSF037420">
    <property type="entry name" value="PQQ_syn_pqqE"/>
    <property type="match status" value="1"/>
</dbReference>
<evidence type="ECO:0000256" key="10">
    <source>
        <dbReference type="ARBA" id="ARBA00066804"/>
    </source>
</evidence>
<keyword evidence="3" id="KW-0949">S-adenosyl-L-methionine</keyword>
<dbReference type="GO" id="GO:0003824">
    <property type="term" value="F:catalytic activity"/>
    <property type="evidence" value="ECO:0007669"/>
    <property type="project" value="InterPro"/>
</dbReference>
<protein>
    <recommendedName>
        <fullName evidence="11">Mycofactocin maturase MftC</fullName>
        <ecNumber evidence="9">1.3.98.7</ecNumber>
        <ecNumber evidence="10">4.1.99.26</ecNumber>
    </recommendedName>
    <alternativeName>
        <fullName evidence="13">[Mycofactocin precursor peptide]-pyrrolidinone derivative synthase</fullName>
    </alternativeName>
    <alternativeName>
        <fullName evidence="12">[Mycofactocin precursor peptide]-tyrosine decarboxylase</fullName>
    </alternativeName>
</protein>
<dbReference type="Gene3D" id="3.20.20.70">
    <property type="entry name" value="Aldolase class I"/>
    <property type="match status" value="1"/>
</dbReference>
<evidence type="ECO:0000256" key="9">
    <source>
        <dbReference type="ARBA" id="ARBA00066739"/>
    </source>
</evidence>
<evidence type="ECO:0000256" key="6">
    <source>
        <dbReference type="ARBA" id="ARBA00023014"/>
    </source>
</evidence>
<comment type="catalytic activity">
    <reaction evidence="7">
        <text>[mycofactocin precursor peptide]-C-terminal glycyl-L-valyl-L-tyrosine + S-adenosyl-L-methionine = [mycofactocin precursor peptide]-C-terminal glycyl-N-{[2-(4-hydroxyphenyl)ethenyl]-3-methylbutanamide} + 5'-deoxyadenosine + L-methionine + CO2</text>
        <dbReference type="Rhea" id="RHEA:65492"/>
        <dbReference type="Rhea" id="RHEA-COMP:16815"/>
        <dbReference type="Rhea" id="RHEA-COMP:16816"/>
        <dbReference type="ChEBI" id="CHEBI:16526"/>
        <dbReference type="ChEBI" id="CHEBI:17319"/>
        <dbReference type="ChEBI" id="CHEBI:57844"/>
        <dbReference type="ChEBI" id="CHEBI:59789"/>
        <dbReference type="ChEBI" id="CHEBI:156515"/>
        <dbReference type="ChEBI" id="CHEBI:156517"/>
        <dbReference type="EC" id="1.3.98.7"/>
    </reaction>
</comment>
<evidence type="ECO:0000256" key="13">
    <source>
        <dbReference type="ARBA" id="ARBA00079192"/>
    </source>
</evidence>
<dbReference type="NCBIfam" id="TIGR04085">
    <property type="entry name" value="rSAM_more_4Fe4S"/>
    <property type="match status" value="1"/>
</dbReference>
<comment type="cofactor">
    <cofactor evidence="1">
        <name>[4Fe-4S] cluster</name>
        <dbReference type="ChEBI" id="CHEBI:49883"/>
    </cofactor>
</comment>
<reference evidence="16" key="2">
    <citation type="journal article" date="2023" name="Nat. Commun.">
        <title>Cultivation of marine bacteria of the SAR202 clade.</title>
        <authorList>
            <person name="Lim Y."/>
            <person name="Seo J.H."/>
            <person name="Giovannoni S.J."/>
            <person name="Kang I."/>
            <person name="Cho J.C."/>
        </authorList>
    </citation>
    <scope>NUCLEOTIDE SEQUENCE</scope>
    <source>
        <strain evidence="16">JH1073</strain>
    </source>
</reference>
<comment type="catalytic activity">
    <reaction evidence="8">
        <text>[mycofactocin precursor peptide]-C-terminal glycyl-N-{[2-(4-hydroxyphenyl)ethenyl]-3-methylbutanamide} + AH2 + S-adenosyl-L-methionine = [mycofactocin precursor peptide]-C-terminal glycyl-N-{5-[(4-hydroxyphenyl)methyl]-4,4-dimethyl-2-oxopyrrolidin-3-yl}acetamide + 5'-deoxyadenosine + L-methionine + A + H(+)</text>
        <dbReference type="Rhea" id="RHEA:65500"/>
        <dbReference type="Rhea" id="RHEA-COMP:16816"/>
        <dbReference type="Rhea" id="RHEA-COMP:16818"/>
        <dbReference type="ChEBI" id="CHEBI:13193"/>
        <dbReference type="ChEBI" id="CHEBI:15378"/>
        <dbReference type="ChEBI" id="CHEBI:17319"/>
        <dbReference type="ChEBI" id="CHEBI:17499"/>
        <dbReference type="ChEBI" id="CHEBI:57844"/>
        <dbReference type="ChEBI" id="CHEBI:59789"/>
        <dbReference type="ChEBI" id="CHEBI:156517"/>
        <dbReference type="ChEBI" id="CHEBI:156518"/>
        <dbReference type="EC" id="4.1.99.26"/>
    </reaction>
</comment>
<keyword evidence="4" id="KW-0479">Metal-binding</keyword>
<dbReference type="InterPro" id="IPR006638">
    <property type="entry name" value="Elp3/MiaA/NifB-like_rSAM"/>
</dbReference>
<organism evidence="16 17">
    <name type="scientific">Candidatus Lucifugimonas marina</name>
    <dbReference type="NCBI Taxonomy" id="3038979"/>
    <lineage>
        <taxon>Bacteria</taxon>
        <taxon>Bacillati</taxon>
        <taxon>Chloroflexota</taxon>
        <taxon>Dehalococcoidia</taxon>
        <taxon>SAR202 cluster</taxon>
        <taxon>Candidatus Lucifugimonadales</taxon>
        <taxon>Candidatus Lucifugimonadaceae</taxon>
        <taxon>Candidatus Lucifugimonas</taxon>
    </lineage>
</organism>
<reference evidence="17 18" key="1">
    <citation type="submission" date="2019-11" db="EMBL/GenBank/DDBJ databases">
        <authorList>
            <person name="Cho J.-C."/>
        </authorList>
    </citation>
    <scope>NUCLEOTIDE SEQUENCE [LARGE SCALE GENOMIC DNA]</scope>
    <source>
        <strain evidence="16 17">JH1073</strain>
        <strain evidence="15 18">JH702</strain>
    </source>
</reference>
<evidence type="ECO:0000256" key="11">
    <source>
        <dbReference type="ARBA" id="ARBA00074337"/>
    </source>
</evidence>
<dbReference type="InterPro" id="IPR050377">
    <property type="entry name" value="Radical_SAM_PqqE_MftC-like"/>
</dbReference>
<evidence type="ECO:0000256" key="1">
    <source>
        <dbReference type="ARBA" id="ARBA00001966"/>
    </source>
</evidence>
<keyword evidence="5" id="KW-0408">Iron</keyword>
<dbReference type="PANTHER" id="PTHR11228:SF7">
    <property type="entry name" value="PQQA PEPTIDE CYCLASE"/>
    <property type="match status" value="1"/>
</dbReference>
<dbReference type="EMBL" id="CP046147">
    <property type="protein sequence ID" value="WFG39183.1"/>
    <property type="molecule type" value="Genomic_DNA"/>
</dbReference>
<dbReference type="Proteomes" id="UP001321249">
    <property type="component" value="Unassembled WGS sequence"/>
</dbReference>
<dbReference type="PROSITE" id="PS51918">
    <property type="entry name" value="RADICAL_SAM"/>
    <property type="match status" value="1"/>
</dbReference>
<evidence type="ECO:0000256" key="8">
    <source>
        <dbReference type="ARBA" id="ARBA00051925"/>
    </source>
</evidence>
<evidence type="ECO:0000256" key="12">
    <source>
        <dbReference type="ARBA" id="ARBA00077306"/>
    </source>
</evidence>
<evidence type="ECO:0000313" key="18">
    <source>
        <dbReference type="Proteomes" id="UP001321249"/>
    </source>
</evidence>
<dbReference type="Pfam" id="PF04055">
    <property type="entry name" value="Radical_SAM"/>
    <property type="match status" value="1"/>
</dbReference>
<dbReference type="SFLD" id="SFLDS00029">
    <property type="entry name" value="Radical_SAM"/>
    <property type="match status" value="1"/>
</dbReference>